<sequence length="148" mass="16641">MPIYAVLCAMFMRYALSRTINELEYFTGKDIYIKLAGFDGIRLAYSKIDNSFKFVNSNTNPTTFAYDDRARLAMNGNKFELFIGGVQACQQKNLIVRCDSSDPKKSSLFKISKDQFGFELSNGDMCITKDMDAKGEHEEVRAAAGPDL</sequence>
<proteinExistence type="predicted"/>
<dbReference type="EMBL" id="JH993954">
    <property type="protein sequence ID" value="ELQ75471.1"/>
    <property type="molecule type" value="Genomic_DNA"/>
</dbReference>
<evidence type="ECO:0000313" key="1">
    <source>
        <dbReference type="EMBL" id="ELQ75471.1"/>
    </source>
</evidence>
<dbReference type="VEuPathDB" id="MicrosporidiaDB:THOM_1575"/>
<name>L7JWN3_TRAHO</name>
<dbReference type="Proteomes" id="UP000011185">
    <property type="component" value="Unassembled WGS sequence"/>
</dbReference>
<dbReference type="OrthoDB" id="2195775at2759"/>
<dbReference type="HOGENOM" id="CLU_1760072_0_0_1"/>
<keyword evidence="2" id="KW-1185">Reference proteome</keyword>
<gene>
    <name evidence="1" type="ORF">THOM_1575</name>
</gene>
<protein>
    <submittedName>
        <fullName evidence="1">Uncharacterized protein</fullName>
    </submittedName>
</protein>
<dbReference type="AlphaFoldDB" id="L7JWN3"/>
<organism evidence="1 2">
    <name type="scientific">Trachipleistophora hominis</name>
    <name type="common">Microsporidian parasite</name>
    <dbReference type="NCBI Taxonomy" id="72359"/>
    <lineage>
        <taxon>Eukaryota</taxon>
        <taxon>Fungi</taxon>
        <taxon>Fungi incertae sedis</taxon>
        <taxon>Microsporidia</taxon>
        <taxon>Pleistophoridae</taxon>
        <taxon>Trachipleistophora</taxon>
    </lineage>
</organism>
<dbReference type="InParanoid" id="L7JWN3"/>
<accession>L7JWN3</accession>
<reference evidence="1 2" key="1">
    <citation type="journal article" date="2012" name="PLoS Pathog.">
        <title>The genome of the obligate intracellular parasite Trachipleistophora hominis: new insights into microsporidian genome dynamics and reductive evolution.</title>
        <authorList>
            <person name="Heinz E."/>
            <person name="Williams T.A."/>
            <person name="Nakjang S."/>
            <person name="Noel C.J."/>
            <person name="Swan D.C."/>
            <person name="Goldberg A.V."/>
            <person name="Harris S.R."/>
            <person name="Weinmaier T."/>
            <person name="Markert S."/>
            <person name="Becher D."/>
            <person name="Bernhardt J."/>
            <person name="Dagan T."/>
            <person name="Hacker C."/>
            <person name="Lucocq J.M."/>
            <person name="Schweder T."/>
            <person name="Rattei T."/>
            <person name="Hall N."/>
            <person name="Hirt R.P."/>
            <person name="Embley T.M."/>
        </authorList>
    </citation>
    <scope>NUCLEOTIDE SEQUENCE [LARGE SCALE GENOMIC DNA]</scope>
</reference>
<evidence type="ECO:0000313" key="2">
    <source>
        <dbReference type="Proteomes" id="UP000011185"/>
    </source>
</evidence>